<evidence type="ECO:0000256" key="1">
    <source>
        <dbReference type="SAM" id="MobiDB-lite"/>
    </source>
</evidence>
<reference evidence="2" key="2">
    <citation type="submission" date="2020-09" db="EMBL/GenBank/DDBJ databases">
        <authorList>
            <person name="Sun Q."/>
            <person name="Ohkuma M."/>
        </authorList>
    </citation>
    <scope>NUCLEOTIDE SEQUENCE</scope>
    <source>
        <strain evidence="2">JCM 19831</strain>
    </source>
</reference>
<comment type="caution">
    <text evidence="2">The sequence shown here is derived from an EMBL/GenBank/DDBJ whole genome shotgun (WGS) entry which is preliminary data.</text>
</comment>
<protein>
    <submittedName>
        <fullName evidence="2">Uncharacterized protein</fullName>
    </submittedName>
</protein>
<reference evidence="2" key="1">
    <citation type="journal article" date="2014" name="Int. J. Syst. Evol. Microbiol.">
        <title>Complete genome sequence of Corynebacterium casei LMG S-19264T (=DSM 44701T), isolated from a smear-ripened cheese.</title>
        <authorList>
            <consortium name="US DOE Joint Genome Institute (JGI-PGF)"/>
            <person name="Walter F."/>
            <person name="Albersmeier A."/>
            <person name="Kalinowski J."/>
            <person name="Ruckert C."/>
        </authorList>
    </citation>
    <scope>NUCLEOTIDE SEQUENCE</scope>
    <source>
        <strain evidence="2">JCM 19831</strain>
    </source>
</reference>
<sequence length="95" mass="10100">MPGRLVGACRAAAVAAITVRARGKHEGGTECDQSSTLRSHPMIVMRRPSRPAPAARRPPPASILQLWCLTNPDIQGVSRHHNCKIDAGRGGREGG</sequence>
<feature type="region of interest" description="Disordered" evidence="1">
    <location>
        <begin position="22"/>
        <end position="58"/>
    </location>
</feature>
<gene>
    <name evidence="2" type="ORF">GCM10007977_005180</name>
</gene>
<evidence type="ECO:0000313" key="3">
    <source>
        <dbReference type="Proteomes" id="UP000642070"/>
    </source>
</evidence>
<organism evidence="2 3">
    <name type="scientific">Dactylosporangium sucinum</name>
    <dbReference type="NCBI Taxonomy" id="1424081"/>
    <lineage>
        <taxon>Bacteria</taxon>
        <taxon>Bacillati</taxon>
        <taxon>Actinomycetota</taxon>
        <taxon>Actinomycetes</taxon>
        <taxon>Micromonosporales</taxon>
        <taxon>Micromonosporaceae</taxon>
        <taxon>Dactylosporangium</taxon>
    </lineage>
</organism>
<dbReference type="Proteomes" id="UP000642070">
    <property type="component" value="Unassembled WGS sequence"/>
</dbReference>
<keyword evidence="3" id="KW-1185">Reference proteome</keyword>
<dbReference type="EMBL" id="BMPI01000002">
    <property type="protein sequence ID" value="GGM07118.1"/>
    <property type="molecule type" value="Genomic_DNA"/>
</dbReference>
<evidence type="ECO:0000313" key="2">
    <source>
        <dbReference type="EMBL" id="GGM07118.1"/>
    </source>
</evidence>
<name>A0A917WIN1_9ACTN</name>
<proteinExistence type="predicted"/>
<dbReference type="AlphaFoldDB" id="A0A917WIN1"/>
<accession>A0A917WIN1</accession>